<evidence type="ECO:0000313" key="1">
    <source>
        <dbReference type="EMBL" id="KKL44521.1"/>
    </source>
</evidence>
<gene>
    <name evidence="1" type="ORF">LCGC14_2364860</name>
</gene>
<dbReference type="AlphaFoldDB" id="A0A0F9CST6"/>
<reference evidence="1" key="1">
    <citation type="journal article" date="2015" name="Nature">
        <title>Complex archaea that bridge the gap between prokaryotes and eukaryotes.</title>
        <authorList>
            <person name="Spang A."/>
            <person name="Saw J.H."/>
            <person name="Jorgensen S.L."/>
            <person name="Zaremba-Niedzwiedzka K."/>
            <person name="Martijn J."/>
            <person name="Lind A.E."/>
            <person name="van Eijk R."/>
            <person name="Schleper C."/>
            <person name="Guy L."/>
            <person name="Ettema T.J."/>
        </authorList>
    </citation>
    <scope>NUCLEOTIDE SEQUENCE</scope>
</reference>
<proteinExistence type="predicted"/>
<dbReference type="EMBL" id="LAZR01034727">
    <property type="protein sequence ID" value="KKL44521.1"/>
    <property type="molecule type" value="Genomic_DNA"/>
</dbReference>
<organism evidence="1">
    <name type="scientific">marine sediment metagenome</name>
    <dbReference type="NCBI Taxonomy" id="412755"/>
    <lineage>
        <taxon>unclassified sequences</taxon>
        <taxon>metagenomes</taxon>
        <taxon>ecological metagenomes</taxon>
    </lineage>
</organism>
<accession>A0A0F9CST6</accession>
<name>A0A0F9CST6_9ZZZZ</name>
<comment type="caution">
    <text evidence="1">The sequence shown here is derived from an EMBL/GenBank/DDBJ whole genome shotgun (WGS) entry which is preliminary data.</text>
</comment>
<sequence length="57" mass="6670">MKKIEINTNKTTVVGNPFVVAIFWWAWKRIKKIVLINNEGDFYEIVNENKESGKEGE</sequence>
<protein>
    <submittedName>
        <fullName evidence="1">Uncharacterized protein</fullName>
    </submittedName>
</protein>